<feature type="domain" description="Thoeris protein ThsB TIR-like" evidence="1">
    <location>
        <begin position="6"/>
        <end position="103"/>
    </location>
</feature>
<reference evidence="2 3" key="1">
    <citation type="submission" date="2020-10" db="EMBL/GenBank/DDBJ databases">
        <title>Sequencing the genomes of 1000 actinobacteria strains.</title>
        <authorList>
            <person name="Klenk H.-P."/>
        </authorList>
    </citation>
    <scope>NUCLEOTIDE SEQUENCE [LARGE SCALE GENOMIC DNA]</scope>
    <source>
        <strain evidence="2 3">DSM 7307</strain>
    </source>
</reference>
<sequence>MARKVFFSFHYDRDVRRIQQVRQSWVIRERGAAQPFYDKAEFEDAKRRVGGIENWIEEQLSGCSVTAVLFGRETYDRPWVKHEILRSYERKMGILAIDIHSVRDPLYGTDQQGRNPLEHWSAKGVPFTSIYRTYDWVRDDGYNNIGGWIERAARDAGK</sequence>
<dbReference type="SUPFAM" id="SSF52206">
    <property type="entry name" value="Hypothetical protein MTH538"/>
    <property type="match status" value="1"/>
</dbReference>
<dbReference type="Proteomes" id="UP000620262">
    <property type="component" value="Unassembled WGS sequence"/>
</dbReference>
<evidence type="ECO:0000313" key="3">
    <source>
        <dbReference type="Proteomes" id="UP000620262"/>
    </source>
</evidence>
<evidence type="ECO:0000259" key="1">
    <source>
        <dbReference type="Pfam" id="PF08937"/>
    </source>
</evidence>
<dbReference type="RefSeq" id="WP_192732110.1">
    <property type="nucleotide sequence ID" value="NZ_BAAAVL010000010.1"/>
</dbReference>
<name>A0ABR9IZ80_RHIVS</name>
<dbReference type="InterPro" id="IPR036490">
    <property type="entry name" value="ThsB_TIR-like_sf"/>
</dbReference>
<proteinExistence type="predicted"/>
<gene>
    <name evidence="2" type="ORF">H4W29_005769</name>
</gene>
<evidence type="ECO:0000313" key="2">
    <source>
        <dbReference type="EMBL" id="MBE1508524.1"/>
    </source>
</evidence>
<comment type="caution">
    <text evidence="2">The sequence shown here is derived from an EMBL/GenBank/DDBJ whole genome shotgun (WGS) entry which is preliminary data.</text>
</comment>
<dbReference type="InterPro" id="IPR015032">
    <property type="entry name" value="ThsB__TIR-like_domain"/>
</dbReference>
<protein>
    <recommendedName>
        <fullName evidence="1">Thoeris protein ThsB TIR-like domain-containing protein</fullName>
    </recommendedName>
</protein>
<accession>A0ABR9IZ80</accession>
<dbReference type="Pfam" id="PF08937">
    <property type="entry name" value="ThsB_TIR"/>
    <property type="match status" value="1"/>
</dbReference>
<keyword evidence="3" id="KW-1185">Reference proteome</keyword>
<dbReference type="EMBL" id="JADBEC010000002">
    <property type="protein sequence ID" value="MBE1508524.1"/>
    <property type="molecule type" value="Genomic_DNA"/>
</dbReference>
<organism evidence="2 3">
    <name type="scientific">Rhizobium viscosum</name>
    <name type="common">Arthrobacter viscosus</name>
    <dbReference type="NCBI Taxonomy" id="1673"/>
    <lineage>
        <taxon>Bacteria</taxon>
        <taxon>Pseudomonadati</taxon>
        <taxon>Pseudomonadota</taxon>
        <taxon>Alphaproteobacteria</taxon>
        <taxon>Hyphomicrobiales</taxon>
        <taxon>Rhizobiaceae</taxon>
        <taxon>Rhizobium/Agrobacterium group</taxon>
        <taxon>Rhizobium</taxon>
    </lineage>
</organism>